<protein>
    <submittedName>
        <fullName evidence="5">Glycosyl hydrolase, family 1</fullName>
    </submittedName>
</protein>
<reference evidence="5 6" key="1">
    <citation type="submission" date="2013-05" db="EMBL/GenBank/DDBJ databases">
        <title>Draft genome of the parasitic nematode Anyclostoma ceylanicum.</title>
        <authorList>
            <person name="Mitreva M."/>
        </authorList>
    </citation>
    <scope>NUCLEOTIDE SEQUENCE [LARGE SCALE GENOMIC DNA]</scope>
</reference>
<sequence>MEDGKFSLLGVGKPNPKGVRYYHNVIDALVENGIKPMITLYHWDLPLALHDKGGWLNHDIVKWFRLYAVFCFKEYGDKSKTDLPGETSSSGTDLQINLVEAENVKLWLTLNEPMAQSEQGYCGLGGEHAPGGFQIDDNYSSCLLPVPNFLAVDYSALNDFLANINWLALLDNYNSCLDVYLPFCNVIYYALGKFVPVETPGAVAPKFPAHLRAVTLQKERLFYNLSDPLNNALYKKVCFGIDHQMKKFQANRERRLAANTFAKELYLHLKHKMKPKVYLPALVDHLGNVVVSDMDKANAFAANFSNEHCAWTQYLAGHHMLLAHAHAYRAYHGLFPDSAGKIGIANSAAWIEPESDKEAAFADEVRQWSTVWFTHPLFEGQSVFEVHA</sequence>
<dbReference type="Pfam" id="PF00232">
    <property type="entry name" value="Glyco_hydro_1"/>
    <property type="match status" value="2"/>
</dbReference>
<dbReference type="InterPro" id="IPR001360">
    <property type="entry name" value="Glyco_hydro_1"/>
</dbReference>
<evidence type="ECO:0000313" key="6">
    <source>
        <dbReference type="Proteomes" id="UP000054495"/>
    </source>
</evidence>
<dbReference type="Proteomes" id="UP000054495">
    <property type="component" value="Unassembled WGS sequence"/>
</dbReference>
<evidence type="ECO:0000256" key="4">
    <source>
        <dbReference type="RuleBase" id="RU003690"/>
    </source>
</evidence>
<evidence type="ECO:0000256" key="3">
    <source>
        <dbReference type="ARBA" id="ARBA00023295"/>
    </source>
</evidence>
<keyword evidence="3" id="KW-0326">Glycosidase</keyword>
<proteinExistence type="inferred from homology"/>
<dbReference type="PANTHER" id="PTHR10353:SF36">
    <property type="entry name" value="LP05116P"/>
    <property type="match status" value="1"/>
</dbReference>
<accession>A0A0D6LHX9</accession>
<dbReference type="InterPro" id="IPR017853">
    <property type="entry name" value="GH"/>
</dbReference>
<dbReference type="SUPFAM" id="SSF51445">
    <property type="entry name" value="(Trans)glycosidases"/>
    <property type="match status" value="1"/>
</dbReference>
<keyword evidence="6" id="KW-1185">Reference proteome</keyword>
<comment type="similarity">
    <text evidence="1 4">Belongs to the glycosyl hydrolase 1 family.</text>
</comment>
<organism evidence="5 6">
    <name type="scientific">Ancylostoma ceylanicum</name>
    <dbReference type="NCBI Taxonomy" id="53326"/>
    <lineage>
        <taxon>Eukaryota</taxon>
        <taxon>Metazoa</taxon>
        <taxon>Ecdysozoa</taxon>
        <taxon>Nematoda</taxon>
        <taxon>Chromadorea</taxon>
        <taxon>Rhabditida</taxon>
        <taxon>Rhabditina</taxon>
        <taxon>Rhabditomorpha</taxon>
        <taxon>Strongyloidea</taxon>
        <taxon>Ancylostomatidae</taxon>
        <taxon>Ancylostomatinae</taxon>
        <taxon>Ancylostoma</taxon>
    </lineage>
</organism>
<name>A0A0D6LHX9_9BILA</name>
<keyword evidence="2 5" id="KW-0378">Hydrolase</keyword>
<dbReference type="EMBL" id="KE125094">
    <property type="protein sequence ID" value="EPB71695.1"/>
    <property type="molecule type" value="Genomic_DNA"/>
</dbReference>
<evidence type="ECO:0000256" key="2">
    <source>
        <dbReference type="ARBA" id="ARBA00022801"/>
    </source>
</evidence>
<dbReference type="GO" id="GO:0008422">
    <property type="term" value="F:beta-glucosidase activity"/>
    <property type="evidence" value="ECO:0007669"/>
    <property type="project" value="TreeGrafter"/>
</dbReference>
<dbReference type="Gene3D" id="3.20.20.80">
    <property type="entry name" value="Glycosidases"/>
    <property type="match status" value="2"/>
</dbReference>
<dbReference type="PANTHER" id="PTHR10353">
    <property type="entry name" value="GLYCOSYL HYDROLASE"/>
    <property type="match status" value="1"/>
</dbReference>
<gene>
    <name evidence="5" type="ORF">ANCCEY_09214</name>
</gene>
<dbReference type="GO" id="GO:0005975">
    <property type="term" value="P:carbohydrate metabolic process"/>
    <property type="evidence" value="ECO:0007669"/>
    <property type="project" value="InterPro"/>
</dbReference>
<evidence type="ECO:0000313" key="5">
    <source>
        <dbReference type="EMBL" id="EPB71695.1"/>
    </source>
</evidence>
<evidence type="ECO:0000256" key="1">
    <source>
        <dbReference type="ARBA" id="ARBA00010838"/>
    </source>
</evidence>
<dbReference type="AlphaFoldDB" id="A0A0D6LHX9"/>